<keyword evidence="5" id="KW-1185">Reference proteome</keyword>
<accession>A0A2N3YHB5</accession>
<keyword evidence="1" id="KW-0378">Hydrolase</keyword>
<evidence type="ECO:0000256" key="1">
    <source>
        <dbReference type="ARBA" id="ARBA00022801"/>
    </source>
</evidence>
<feature type="domain" description="GAF" evidence="2">
    <location>
        <begin position="203"/>
        <end position="362"/>
    </location>
</feature>
<proteinExistence type="predicted"/>
<dbReference type="SUPFAM" id="SSF55781">
    <property type="entry name" value="GAF domain-like"/>
    <property type="match status" value="2"/>
</dbReference>
<dbReference type="Proteomes" id="UP000233781">
    <property type="component" value="Unassembled WGS sequence"/>
</dbReference>
<dbReference type="PANTHER" id="PTHR43156:SF2">
    <property type="entry name" value="STAGE II SPORULATION PROTEIN E"/>
    <property type="match status" value="1"/>
</dbReference>
<dbReference type="SMART" id="SM00331">
    <property type="entry name" value="PP2C_SIG"/>
    <property type="match status" value="1"/>
</dbReference>
<dbReference type="EMBL" id="PJNE01000001">
    <property type="protein sequence ID" value="PKW26230.1"/>
    <property type="molecule type" value="Genomic_DNA"/>
</dbReference>
<dbReference type="InterPro" id="IPR003018">
    <property type="entry name" value="GAF"/>
</dbReference>
<evidence type="ECO:0000259" key="3">
    <source>
        <dbReference type="SMART" id="SM00331"/>
    </source>
</evidence>
<sequence>MARMDQPSAALDALARIEALTRLARVTAEVGTADTVAAVAEIVTSHVAEAVGATVAALALREQDEVRVVAACGLSAKDAARWQTFPFAAPTPVNDCIRSGARIVVTGAADFAARYPELTGSDDIDRTLVTIPLRVTSRSIGALVLSFEESHPLDPAELDVLEILAGSCAQAIQRIEASAVAARQTARLAFLAEASIELASSLDLAVTTARVAQLAVPSFADWCAIDVVRDGRIHRLAVAHVDPAKVELAVRLHERWPPAPSSDAGVWRVVRTGQSELVREVTDDMLAAAAQDEEHLQVARELQLRSALVVPLVVRDRVIGGLTWVSTDEERRYDEDDVQFAEHLARRAATAIDNSELHSQTLEAAVRLQRAVLPERVTGTAAFEVAHDYHPSGRTAVGGDFYDALPLEDGRLAVFIGDVMGRGVSAAAAMAMMRATVRAFASVDPTPSVVMSKLDVMLSRHGPEQLVTLLYALAEPGEDTVWVANAGHPPPMVLRRGRPAEQLAFADGPPLGVAVGVREQTAVPLHPGDTLVTFTDGLVERRDEGIDAGLERLRHAVDAMAGLSLDAGVGGLVRSLRDERSDDDVAVLGLRRLG</sequence>
<evidence type="ECO:0000313" key="4">
    <source>
        <dbReference type="EMBL" id="PKW26230.1"/>
    </source>
</evidence>
<reference evidence="4 5" key="1">
    <citation type="submission" date="2017-12" db="EMBL/GenBank/DDBJ databases">
        <title>Sequencing the genomes of 1000 Actinobacteria strains.</title>
        <authorList>
            <person name="Klenk H.-P."/>
        </authorList>
    </citation>
    <scope>NUCLEOTIDE SEQUENCE [LARGE SCALE GENOMIC DNA]</scope>
    <source>
        <strain evidence="4 5">DSM 12806</strain>
    </source>
</reference>
<feature type="domain" description="PPM-type phosphatase" evidence="3">
    <location>
        <begin position="380"/>
        <end position="592"/>
    </location>
</feature>
<dbReference type="Gene3D" id="3.60.40.10">
    <property type="entry name" value="PPM-type phosphatase domain"/>
    <property type="match status" value="1"/>
</dbReference>
<comment type="caution">
    <text evidence="4">The sequence shown here is derived from an EMBL/GenBank/DDBJ whole genome shotgun (WGS) entry which is preliminary data.</text>
</comment>
<dbReference type="InterPro" id="IPR052016">
    <property type="entry name" value="Bact_Sigma-Reg"/>
</dbReference>
<dbReference type="AlphaFoldDB" id="A0A2N3YHB5"/>
<dbReference type="SUPFAM" id="SSF81606">
    <property type="entry name" value="PP2C-like"/>
    <property type="match status" value="1"/>
</dbReference>
<gene>
    <name evidence="4" type="ORF">ATL31_1036</name>
</gene>
<organism evidence="4 5">
    <name type="scientific">Phycicoccus duodecadis</name>
    <dbReference type="NCBI Taxonomy" id="173053"/>
    <lineage>
        <taxon>Bacteria</taxon>
        <taxon>Bacillati</taxon>
        <taxon>Actinomycetota</taxon>
        <taxon>Actinomycetes</taxon>
        <taxon>Micrococcales</taxon>
        <taxon>Intrasporangiaceae</taxon>
        <taxon>Phycicoccus</taxon>
    </lineage>
</organism>
<dbReference type="PANTHER" id="PTHR43156">
    <property type="entry name" value="STAGE II SPORULATION PROTEIN E-RELATED"/>
    <property type="match status" value="1"/>
</dbReference>
<dbReference type="Gene3D" id="3.30.450.40">
    <property type="match status" value="2"/>
</dbReference>
<evidence type="ECO:0000259" key="2">
    <source>
        <dbReference type="SMART" id="SM00065"/>
    </source>
</evidence>
<dbReference type="InterPro" id="IPR001932">
    <property type="entry name" value="PPM-type_phosphatase-like_dom"/>
</dbReference>
<evidence type="ECO:0000313" key="5">
    <source>
        <dbReference type="Proteomes" id="UP000233781"/>
    </source>
</evidence>
<dbReference type="InterPro" id="IPR036457">
    <property type="entry name" value="PPM-type-like_dom_sf"/>
</dbReference>
<name>A0A2N3YHB5_9MICO</name>
<dbReference type="Pfam" id="PF13185">
    <property type="entry name" value="GAF_2"/>
    <property type="match status" value="2"/>
</dbReference>
<feature type="domain" description="GAF" evidence="2">
    <location>
        <begin position="35"/>
        <end position="182"/>
    </location>
</feature>
<dbReference type="SMART" id="SM00065">
    <property type="entry name" value="GAF"/>
    <property type="match status" value="2"/>
</dbReference>
<dbReference type="GO" id="GO:0016791">
    <property type="term" value="F:phosphatase activity"/>
    <property type="evidence" value="ECO:0007669"/>
    <property type="project" value="TreeGrafter"/>
</dbReference>
<dbReference type="InterPro" id="IPR029016">
    <property type="entry name" value="GAF-like_dom_sf"/>
</dbReference>
<protein>
    <submittedName>
        <fullName evidence="4">Serine phosphatase RsbU (Regulator of sigma subunit)</fullName>
    </submittedName>
</protein>
<dbReference type="Pfam" id="PF07228">
    <property type="entry name" value="SpoIIE"/>
    <property type="match status" value="1"/>
</dbReference>